<evidence type="ECO:0000313" key="5">
    <source>
        <dbReference type="Proteomes" id="UP000000311"/>
    </source>
</evidence>
<evidence type="ECO:0000256" key="2">
    <source>
        <dbReference type="ARBA" id="ARBA00022833"/>
    </source>
</evidence>
<name>E2ASI2_CAMFO</name>
<evidence type="ECO:0000256" key="1">
    <source>
        <dbReference type="ARBA" id="ARBA00022723"/>
    </source>
</evidence>
<gene>
    <name evidence="4" type="ORF">EAG_07426</name>
</gene>
<dbReference type="GO" id="GO:0046872">
    <property type="term" value="F:metal ion binding"/>
    <property type="evidence" value="ECO:0007669"/>
    <property type="project" value="UniProtKB-KW"/>
</dbReference>
<organism evidence="5">
    <name type="scientific">Camponotus floridanus</name>
    <name type="common">Florida carpenter ant</name>
    <dbReference type="NCBI Taxonomy" id="104421"/>
    <lineage>
        <taxon>Eukaryota</taxon>
        <taxon>Metazoa</taxon>
        <taxon>Ecdysozoa</taxon>
        <taxon>Arthropoda</taxon>
        <taxon>Hexapoda</taxon>
        <taxon>Insecta</taxon>
        <taxon>Pterygota</taxon>
        <taxon>Neoptera</taxon>
        <taxon>Endopterygota</taxon>
        <taxon>Hymenoptera</taxon>
        <taxon>Apocrita</taxon>
        <taxon>Aculeata</taxon>
        <taxon>Formicoidea</taxon>
        <taxon>Formicidae</taxon>
        <taxon>Formicinae</taxon>
        <taxon>Camponotus</taxon>
    </lineage>
</organism>
<evidence type="ECO:0000313" key="4">
    <source>
        <dbReference type="EMBL" id="EFN63648.1"/>
    </source>
</evidence>
<protein>
    <recommendedName>
        <fullName evidence="3">Phorbol-ester/DAG-type domain-containing protein</fullName>
    </recommendedName>
</protein>
<accession>E2ASI2</accession>
<dbReference type="CDD" id="cd20826">
    <property type="entry name" value="C1_TNS2-like"/>
    <property type="match status" value="1"/>
</dbReference>
<dbReference type="InParanoid" id="E2ASI2"/>
<keyword evidence="1" id="KW-0479">Metal-binding</keyword>
<dbReference type="InterPro" id="IPR002219">
    <property type="entry name" value="PKC_DAG/PE"/>
</dbReference>
<dbReference type="Proteomes" id="UP000000311">
    <property type="component" value="Unassembled WGS sequence"/>
</dbReference>
<reference evidence="4 5" key="1">
    <citation type="journal article" date="2010" name="Science">
        <title>Genomic comparison of the ants Camponotus floridanus and Harpegnathos saltator.</title>
        <authorList>
            <person name="Bonasio R."/>
            <person name="Zhang G."/>
            <person name="Ye C."/>
            <person name="Mutti N.S."/>
            <person name="Fang X."/>
            <person name="Qin N."/>
            <person name="Donahue G."/>
            <person name="Yang P."/>
            <person name="Li Q."/>
            <person name="Li C."/>
            <person name="Zhang P."/>
            <person name="Huang Z."/>
            <person name="Berger S.L."/>
            <person name="Reinberg D."/>
            <person name="Wang J."/>
            <person name="Liebig J."/>
        </authorList>
    </citation>
    <scope>NUCLEOTIDE SEQUENCE [LARGE SCALE GENOMIC DNA]</scope>
    <source>
        <strain evidence="5">C129</strain>
    </source>
</reference>
<evidence type="ECO:0000259" key="3">
    <source>
        <dbReference type="PROSITE" id="PS50081"/>
    </source>
</evidence>
<feature type="domain" description="Phorbol-ester/DAG-type" evidence="3">
    <location>
        <begin position="264"/>
        <end position="311"/>
    </location>
</feature>
<dbReference type="SUPFAM" id="SSF57889">
    <property type="entry name" value="Cysteine-rich domain"/>
    <property type="match status" value="1"/>
</dbReference>
<sequence length="325" mass="37637">MCVLFHFHAGFTGRRDYQSRGHAHSFLNLHPTTFVFSFPPFARRNSDVIGDSTTVELRYGGWKLSIFQNIDFFPNVKLHTVIFNENNRDNLMIILLQGILVTCVTSVRSRRCSQGSKLERRHVYMPAAIQGACCARIAIRAEILSLRTLASFLNRMFAFFLNAASSPTQTSHLGESFVRAISRDSRTRMIRWRSLRPIYGIITRETKQEVISTNAVSIDQTWQGLGAKYNGQQCVLSFDKKDEHVATYVYDDDDYLYSDFEPQCHVFRTKQLRKPRPCHLCHQAVIKQASCCRVCKYICHKTCEDKYNIKNTLRYSRNLFKMQDS</sequence>
<dbReference type="EMBL" id="GL442298">
    <property type="protein sequence ID" value="EFN63648.1"/>
    <property type="molecule type" value="Genomic_DNA"/>
</dbReference>
<dbReference type="OrthoDB" id="6273691at2759"/>
<dbReference type="Gene3D" id="3.30.60.20">
    <property type="match status" value="1"/>
</dbReference>
<dbReference type="AlphaFoldDB" id="E2ASI2"/>
<keyword evidence="2" id="KW-0862">Zinc</keyword>
<dbReference type="InterPro" id="IPR046349">
    <property type="entry name" value="C1-like_sf"/>
</dbReference>
<proteinExistence type="predicted"/>
<dbReference type="PROSITE" id="PS50081">
    <property type="entry name" value="ZF_DAG_PE_2"/>
    <property type="match status" value="1"/>
</dbReference>
<keyword evidence="5" id="KW-1185">Reference proteome</keyword>